<dbReference type="EMBL" id="SULG01000135">
    <property type="protein sequence ID" value="TLD40082.1"/>
    <property type="molecule type" value="Genomic_DNA"/>
</dbReference>
<keyword evidence="1" id="KW-0472">Membrane</keyword>
<proteinExistence type="predicted"/>
<accession>A0A533Q690</accession>
<feature type="transmembrane region" description="Helical" evidence="1">
    <location>
        <begin position="141"/>
        <end position="160"/>
    </location>
</feature>
<evidence type="ECO:0000313" key="3">
    <source>
        <dbReference type="Proteomes" id="UP000319783"/>
    </source>
</evidence>
<feature type="transmembrane region" description="Helical" evidence="1">
    <location>
        <begin position="49"/>
        <end position="70"/>
    </location>
</feature>
<evidence type="ECO:0000256" key="1">
    <source>
        <dbReference type="SAM" id="Phobius"/>
    </source>
</evidence>
<dbReference type="AlphaFoldDB" id="A0A533Q690"/>
<feature type="transmembrane region" description="Helical" evidence="1">
    <location>
        <begin position="20"/>
        <end position="37"/>
    </location>
</feature>
<keyword evidence="1" id="KW-1133">Transmembrane helix</keyword>
<name>A0A533Q690_9BACT</name>
<sequence>MELILNSIEALIYIYEEIFWLKECITVFKSIIVFVLVKWMLKFSYGAEFFLYLGTLIGVACIFFGDIGYLSDNDVLKLIAPTCLYLLIYNKNGNLDSILFAFLIPYFITSFEFYRNFYVAIESIGSHLLVIFFIMIVKENIYLSLFISIVIGLLINFIGYNSPPGTNDLLLNPALITLSAKGLEFYTKNTRYTEFLKSFWATLLCFAYFGSWIFHCIKPICPLEYNLK</sequence>
<feature type="transmembrane region" description="Helical" evidence="1">
    <location>
        <begin position="198"/>
        <end position="217"/>
    </location>
</feature>
<dbReference type="Proteomes" id="UP000319783">
    <property type="component" value="Unassembled WGS sequence"/>
</dbReference>
<comment type="caution">
    <text evidence="2">The sequence shown here is derived from an EMBL/GenBank/DDBJ whole genome shotgun (WGS) entry which is preliminary data.</text>
</comment>
<reference evidence="2 3" key="1">
    <citation type="submission" date="2019-04" db="EMBL/GenBank/DDBJ databases">
        <title>Genome of a novel bacterium Candidatus Jettenia ecosi reconstructed from metagenome of an anammox bioreactor.</title>
        <authorList>
            <person name="Mardanov A.V."/>
            <person name="Beletsky A.V."/>
            <person name="Ravin N.V."/>
            <person name="Botchkova E.A."/>
            <person name="Litti Y.V."/>
            <person name="Nozhevnikova A.N."/>
        </authorList>
    </citation>
    <scope>NUCLEOTIDE SEQUENCE [LARGE SCALE GENOMIC DNA]</scope>
    <source>
        <strain evidence="2">J2</strain>
    </source>
</reference>
<keyword evidence="1" id="KW-0812">Transmembrane</keyword>
<protein>
    <submittedName>
        <fullName evidence="2">Uncharacterized protein</fullName>
    </submittedName>
</protein>
<feature type="transmembrane region" description="Helical" evidence="1">
    <location>
        <begin position="117"/>
        <end position="134"/>
    </location>
</feature>
<gene>
    <name evidence="2" type="ORF">JETT_3658</name>
</gene>
<evidence type="ECO:0000313" key="2">
    <source>
        <dbReference type="EMBL" id="TLD40082.1"/>
    </source>
</evidence>
<organism evidence="2 3">
    <name type="scientific">Candidatus Jettenia ecosi</name>
    <dbReference type="NCBI Taxonomy" id="2494326"/>
    <lineage>
        <taxon>Bacteria</taxon>
        <taxon>Pseudomonadati</taxon>
        <taxon>Planctomycetota</taxon>
        <taxon>Candidatus Brocadiia</taxon>
        <taxon>Candidatus Brocadiales</taxon>
        <taxon>Candidatus Brocadiaceae</taxon>
        <taxon>Candidatus Jettenia</taxon>
    </lineage>
</organism>